<dbReference type="eggNOG" id="COG1391">
    <property type="taxonomic scope" value="Bacteria"/>
</dbReference>
<dbReference type="Gene3D" id="1.20.120.330">
    <property type="entry name" value="Nucleotidyltransferases domain 2"/>
    <property type="match status" value="2"/>
</dbReference>
<evidence type="ECO:0000313" key="11">
    <source>
        <dbReference type="Proteomes" id="UP000004699"/>
    </source>
</evidence>
<organism evidence="10 11">
    <name type="scientific">Luminiphilus syltensis NOR5-1B</name>
    <dbReference type="NCBI Taxonomy" id="565045"/>
    <lineage>
        <taxon>Bacteria</taxon>
        <taxon>Pseudomonadati</taxon>
        <taxon>Pseudomonadota</taxon>
        <taxon>Gammaproteobacteria</taxon>
        <taxon>Cellvibrionales</taxon>
        <taxon>Halieaceae</taxon>
        <taxon>Luminiphilus</taxon>
    </lineage>
</organism>
<keyword evidence="2 7" id="KW-0548">Nucleotidyltransferase</keyword>
<accession>B8KUK7</accession>
<evidence type="ECO:0000256" key="2">
    <source>
        <dbReference type="ARBA" id="ARBA00022695"/>
    </source>
</evidence>
<evidence type="ECO:0000256" key="5">
    <source>
        <dbReference type="ARBA" id="ARBA00022842"/>
    </source>
</evidence>
<comment type="catalytic activity">
    <reaction evidence="7">
        <text>[glutamine synthetase]-O(4)-(5'-adenylyl)-L-tyrosine + phosphate = [glutamine synthetase]-L-tyrosine + ADP</text>
        <dbReference type="Rhea" id="RHEA:43716"/>
        <dbReference type="Rhea" id="RHEA-COMP:10660"/>
        <dbReference type="Rhea" id="RHEA-COMP:10661"/>
        <dbReference type="ChEBI" id="CHEBI:43474"/>
        <dbReference type="ChEBI" id="CHEBI:46858"/>
        <dbReference type="ChEBI" id="CHEBI:83624"/>
        <dbReference type="ChEBI" id="CHEBI:456216"/>
        <dbReference type="EC" id="2.7.7.89"/>
    </reaction>
</comment>
<comment type="function">
    <text evidence="7">Involved in the regulation of glutamine synthetase GlnA, a key enzyme in the process to assimilate ammonia. When cellular nitrogen levels are high, the C-terminal adenylyl transferase (AT) inactivates GlnA by covalent transfer of an adenylyl group from ATP to specific tyrosine residue of GlnA, thus reducing its activity. Conversely, when nitrogen levels are low, the N-terminal adenylyl removase (AR) activates GlnA by removing the adenylyl group by phosphorolysis, increasing its activity. The regulatory region of GlnE binds the signal transduction protein PII (GlnB) which indicates the nitrogen status of the cell.</text>
</comment>
<keyword evidence="1 7" id="KW-0808">Transferase</keyword>
<dbReference type="STRING" id="565045.NOR51B_2479"/>
<dbReference type="RefSeq" id="WP_009021270.1">
    <property type="nucleotide sequence ID" value="NZ_DS999411.1"/>
</dbReference>
<dbReference type="InterPro" id="IPR005190">
    <property type="entry name" value="GlnE_rpt_dom"/>
</dbReference>
<comment type="catalytic activity">
    <reaction evidence="7">
        <text>[glutamine synthetase]-L-tyrosine + ATP = [glutamine synthetase]-O(4)-(5'-adenylyl)-L-tyrosine + diphosphate</text>
        <dbReference type="Rhea" id="RHEA:18589"/>
        <dbReference type="Rhea" id="RHEA-COMP:10660"/>
        <dbReference type="Rhea" id="RHEA-COMP:10661"/>
        <dbReference type="ChEBI" id="CHEBI:30616"/>
        <dbReference type="ChEBI" id="CHEBI:33019"/>
        <dbReference type="ChEBI" id="CHEBI:46858"/>
        <dbReference type="ChEBI" id="CHEBI:83624"/>
        <dbReference type="EC" id="2.7.7.42"/>
    </reaction>
</comment>
<dbReference type="FunFam" id="3.30.460.10:FF:000009">
    <property type="entry name" value="Bifunctional glutamine synthetase adenylyltransferase/adenylyl-removing enzyme"/>
    <property type="match status" value="1"/>
</dbReference>
<dbReference type="Proteomes" id="UP000004699">
    <property type="component" value="Unassembled WGS sequence"/>
</dbReference>
<keyword evidence="6 7" id="KW-0511">Multifunctional enzyme</keyword>
<feature type="domain" description="PII-uridylyltransferase/Glutamine-synthetase adenylyltransferase" evidence="9">
    <location>
        <begin position="313"/>
        <end position="451"/>
    </location>
</feature>
<dbReference type="Gene3D" id="1.20.120.1510">
    <property type="match status" value="1"/>
</dbReference>
<dbReference type="GO" id="GO:0005524">
    <property type="term" value="F:ATP binding"/>
    <property type="evidence" value="ECO:0007669"/>
    <property type="project" value="UniProtKB-UniRule"/>
</dbReference>
<dbReference type="PANTHER" id="PTHR30621:SF0">
    <property type="entry name" value="BIFUNCTIONAL GLUTAMINE SYNTHETASE ADENYLYLTRANSFERASE_ADENYLYL-REMOVING ENZYME"/>
    <property type="match status" value="1"/>
</dbReference>
<dbReference type="InterPro" id="IPR043519">
    <property type="entry name" value="NT_sf"/>
</dbReference>
<feature type="domain" description="Glutamate-ammonia ligase adenylyltransferase repeated" evidence="8">
    <location>
        <begin position="559"/>
        <end position="805"/>
    </location>
</feature>
<keyword evidence="10" id="KW-0436">Ligase</keyword>
<dbReference type="Gene3D" id="3.30.460.10">
    <property type="entry name" value="Beta Polymerase, domain 2"/>
    <property type="match status" value="2"/>
</dbReference>
<reference evidence="11" key="1">
    <citation type="journal article" date="2013" name="BMC Microbiol.">
        <title>Taxonomy and evolution of bacteriochlorophyll a-containing members of the OM60/NOR5 clade of marine gammaproteobacteria: description of Luminiphilus syltensis gen. nov., sp. nov., reclassification of Haliea rubra as Pseudohaliea rubra gen. nov., comb. nov., and emendation of Chromatocurvus halotolerans.</title>
        <authorList>
            <person name="Spring S."/>
            <person name="Riedel T."/>
            <person name="Sproer C."/>
            <person name="Yan S."/>
            <person name="Harder J."/>
            <person name="Fuchs B.M."/>
        </authorList>
    </citation>
    <scope>NUCLEOTIDE SEQUENCE [LARGE SCALE GENOMIC DNA]</scope>
    <source>
        <strain evidence="11">NOR51-B</strain>
    </source>
</reference>
<dbReference type="InterPro" id="IPR013546">
    <property type="entry name" value="PII_UdlTrfase/GS_AdlTrfase"/>
</dbReference>
<proteinExistence type="inferred from homology"/>
<protein>
    <recommendedName>
        <fullName evidence="7">Bifunctional glutamine synthetase adenylyltransferase/adenylyl-removing enzyme</fullName>
    </recommendedName>
    <alternativeName>
        <fullName evidence="7">ATP:glutamine synthetase adenylyltransferase</fullName>
    </alternativeName>
    <alternativeName>
        <fullName evidence="7">ATase</fullName>
    </alternativeName>
    <domain>
        <recommendedName>
            <fullName evidence="7">Glutamine synthetase adenylyl-L-tyrosine phosphorylase</fullName>
            <ecNumber evidence="7">2.7.7.89</ecNumber>
        </recommendedName>
        <alternativeName>
            <fullName evidence="7">Adenylyl removase</fullName>
            <shortName evidence="7">AR</shortName>
            <shortName evidence="7">AT-N</shortName>
        </alternativeName>
    </domain>
    <domain>
        <recommendedName>
            <fullName evidence="7">Glutamine synthetase adenylyl transferase</fullName>
            <ecNumber evidence="7">2.7.7.42</ecNumber>
        </recommendedName>
        <alternativeName>
            <fullName evidence="7">Adenylyl transferase</fullName>
            <shortName evidence="7">AT</shortName>
            <shortName evidence="7">AT-C</shortName>
        </alternativeName>
    </domain>
</protein>
<feature type="domain" description="Glutamate-ammonia ligase adenylyltransferase repeated" evidence="8">
    <location>
        <begin position="44"/>
        <end position="286"/>
    </location>
</feature>
<evidence type="ECO:0000256" key="1">
    <source>
        <dbReference type="ARBA" id="ARBA00022679"/>
    </source>
</evidence>
<dbReference type="HAMAP" id="MF_00802">
    <property type="entry name" value="GlnE"/>
    <property type="match status" value="1"/>
</dbReference>
<dbReference type="EC" id="2.7.7.42" evidence="7"/>
<name>B8KUK7_9GAMM</name>
<dbReference type="NCBIfam" id="NF008292">
    <property type="entry name" value="PRK11072.1"/>
    <property type="match status" value="1"/>
</dbReference>
<feature type="region of interest" description="Adenylyl transferase" evidence="7">
    <location>
        <begin position="463"/>
        <end position="956"/>
    </location>
</feature>
<keyword evidence="11" id="KW-1185">Reference proteome</keyword>
<dbReference type="CDD" id="cd05401">
    <property type="entry name" value="NT_GlnE_GlnD_like"/>
    <property type="match status" value="2"/>
</dbReference>
<dbReference type="EMBL" id="DS999411">
    <property type="protein sequence ID" value="EED36527.1"/>
    <property type="molecule type" value="Genomic_DNA"/>
</dbReference>
<evidence type="ECO:0000313" key="10">
    <source>
        <dbReference type="EMBL" id="EED36527.1"/>
    </source>
</evidence>
<dbReference type="GO" id="GO:0008882">
    <property type="term" value="F:[glutamate-ammonia-ligase] adenylyltransferase activity"/>
    <property type="evidence" value="ECO:0007669"/>
    <property type="project" value="UniProtKB-UniRule"/>
</dbReference>
<gene>
    <name evidence="7 10" type="primary">glnE</name>
    <name evidence="10" type="ORF">NOR51B_2479</name>
</gene>
<dbReference type="SUPFAM" id="SSF81593">
    <property type="entry name" value="Nucleotidyltransferase substrate binding subunit/domain"/>
    <property type="match status" value="2"/>
</dbReference>
<evidence type="ECO:0000256" key="7">
    <source>
        <dbReference type="HAMAP-Rule" id="MF_00802"/>
    </source>
</evidence>
<dbReference type="GO" id="GO:0005829">
    <property type="term" value="C:cytosol"/>
    <property type="evidence" value="ECO:0007669"/>
    <property type="project" value="TreeGrafter"/>
</dbReference>
<feature type="domain" description="PII-uridylyltransferase/Glutamine-synthetase adenylyltransferase" evidence="9">
    <location>
        <begin position="842"/>
        <end position="913"/>
    </location>
</feature>
<evidence type="ECO:0000256" key="4">
    <source>
        <dbReference type="ARBA" id="ARBA00022840"/>
    </source>
</evidence>
<dbReference type="GO" id="GO:0000820">
    <property type="term" value="P:regulation of glutamine family amino acid metabolic process"/>
    <property type="evidence" value="ECO:0007669"/>
    <property type="project" value="UniProtKB-UniRule"/>
</dbReference>
<dbReference type="InterPro" id="IPR023057">
    <property type="entry name" value="GlnE"/>
</dbReference>
<dbReference type="FunFam" id="1.20.120.330:FF:000005">
    <property type="entry name" value="Bifunctional glutamine synthetase adenylyltransferase/adenylyl-removing enzyme"/>
    <property type="match status" value="1"/>
</dbReference>
<dbReference type="EC" id="2.7.7.89" evidence="7"/>
<dbReference type="GO" id="GO:0000287">
    <property type="term" value="F:magnesium ion binding"/>
    <property type="evidence" value="ECO:0007669"/>
    <property type="project" value="UniProtKB-UniRule"/>
</dbReference>
<dbReference type="PANTHER" id="PTHR30621">
    <property type="entry name" value="GLUTAMINE SYNTHETASE ADENYLYLTRANSFERASE"/>
    <property type="match status" value="1"/>
</dbReference>
<comment type="similarity">
    <text evidence="7">Belongs to the GlnE family.</text>
</comment>
<evidence type="ECO:0000256" key="3">
    <source>
        <dbReference type="ARBA" id="ARBA00022741"/>
    </source>
</evidence>
<dbReference type="OrthoDB" id="9759366at2"/>
<evidence type="ECO:0000259" key="9">
    <source>
        <dbReference type="Pfam" id="PF08335"/>
    </source>
</evidence>
<comment type="cofactor">
    <cofactor evidence="7">
        <name>Mg(2+)</name>
        <dbReference type="ChEBI" id="CHEBI:18420"/>
    </cofactor>
</comment>
<dbReference type="Pfam" id="PF08335">
    <property type="entry name" value="GlnD_UR_UTase"/>
    <property type="match status" value="2"/>
</dbReference>
<dbReference type="SUPFAM" id="SSF81301">
    <property type="entry name" value="Nucleotidyltransferase"/>
    <property type="match status" value="2"/>
</dbReference>
<dbReference type="HOGENOM" id="CLU_006233_0_1_6"/>
<dbReference type="GO" id="GO:0047388">
    <property type="term" value="F:[glutamine synthetase]-adenylyl-L-tyrosine phosphorylase activity"/>
    <property type="evidence" value="ECO:0007669"/>
    <property type="project" value="UniProtKB-EC"/>
</dbReference>
<dbReference type="GO" id="GO:0016874">
    <property type="term" value="F:ligase activity"/>
    <property type="evidence" value="ECO:0007669"/>
    <property type="project" value="UniProtKB-KW"/>
</dbReference>
<keyword evidence="5 7" id="KW-0460">Magnesium</keyword>
<sequence>MALSAGLQQILDTAWDRLGHFCHDEQLDTLRALLEERDILPEFEHLLVSSTFFTEQVARQLDWVLGELASGSLLSSRPRSESQWDAALDEFVGEASTEAGFMAGLRRFRQREMLRIVWRDFSRRATLDDSLADITGLGDACVRCAVNQATRHVQKRYGTPISRRTGEEQQLIVLAMGKQGGGELNLSSDIDLIFAYPDSGSTSGGRDELSNQEFFIKVGQAVIRYLDAPTVDGFVFRVDMRLRPYGESGALVGSYDALETYYQEQGREWERYALMKARAVTGTPEALEPLETMIRSFVYRRYTDFGVLESLRQMKDMIAAEALRNNLQNNIKKGRGGIREIEFIAQCLQLIHGGKQVELQVRSTREALKLLGEFDLLPLQAVQELLGAYDFLRICEHGLQGMADKQTQTLPADEPARSQLALIMGLQDWPSLISAVDQARSVVARQFEILIAPPEDEERSDEGALKLSELNPDMMQALGFADGKAAWDAIAGFLNQSRIRYLQAAGKDRVERFLPRLCQAAGVTNDPAGTLDRLLAFTASVCRRSAYLVLLEENPDVLASLAYLTSASPWIAAKLTDRPELLDELLSPERLYHAPTREDLQSLVRQQLLRVPEDDLEQQMYTLSRIKDGVVLRVAASELSGQLPVMKVSDYLTFLAEEMLSQAINVARAELVSRHGEPGGENTGFAVLGYGKLGGIELSYGSDLDIVFVYSGGHGETAGPKVIDNIRFYTRLAQRVVHVLSTQLTAGRLYEIDLRLRPNGDSGLLVVSDEALRRYQLESAWTWEHQALVRARAVAGTPELIAKLEDLRCEVLQQPRDPQAMAEEVAEMRRKMLVSGSGRVRTAVGEFDLKHDIGGIVDIEFVVQYLTLIHACQYPSVTQWSDVVRLLETLEAEGLLSGDDAATLRAAYLAYRSEMHHAALVGRPSIGQISACQGHLQGVARVRDQYLPQLADLRLD</sequence>
<evidence type="ECO:0000256" key="6">
    <source>
        <dbReference type="ARBA" id="ARBA00023268"/>
    </source>
</evidence>
<keyword evidence="4 7" id="KW-0067">ATP-binding</keyword>
<dbReference type="AlphaFoldDB" id="B8KUK7"/>
<keyword evidence="3 7" id="KW-0547">Nucleotide-binding</keyword>
<evidence type="ECO:0000259" key="8">
    <source>
        <dbReference type="Pfam" id="PF03710"/>
    </source>
</evidence>
<feature type="region of interest" description="Adenylyl removase" evidence="7">
    <location>
        <begin position="1"/>
        <end position="455"/>
    </location>
</feature>
<dbReference type="Pfam" id="PF03710">
    <property type="entry name" value="GlnE"/>
    <property type="match status" value="2"/>
</dbReference>